<comment type="caution">
    <text evidence="9">The sequence shown here is derived from an EMBL/GenBank/DDBJ whole genome shotgun (WGS) entry which is preliminary data.</text>
</comment>
<dbReference type="Pfam" id="PF13290">
    <property type="entry name" value="CHB_HEX_C_1"/>
    <property type="match status" value="4"/>
</dbReference>
<feature type="transmembrane region" description="Helical" evidence="4">
    <location>
        <begin position="2376"/>
        <end position="2394"/>
    </location>
</feature>
<dbReference type="InterPro" id="IPR056822">
    <property type="entry name" value="TEN_NHL"/>
</dbReference>
<proteinExistence type="predicted"/>
<evidence type="ECO:0000259" key="8">
    <source>
        <dbReference type="Pfam" id="PF25021"/>
    </source>
</evidence>
<keyword evidence="2" id="KW-0677">Repeat</keyword>
<organism evidence="9 10">
    <name type="scientific">Granulicella aggregans</name>
    <dbReference type="NCBI Taxonomy" id="474949"/>
    <lineage>
        <taxon>Bacteria</taxon>
        <taxon>Pseudomonadati</taxon>
        <taxon>Acidobacteriota</taxon>
        <taxon>Terriglobia</taxon>
        <taxon>Terriglobales</taxon>
        <taxon>Acidobacteriaceae</taxon>
        <taxon>Granulicella</taxon>
    </lineage>
</organism>
<dbReference type="Gene3D" id="2.40.128.340">
    <property type="match status" value="3"/>
</dbReference>
<dbReference type="SUPFAM" id="SSF69318">
    <property type="entry name" value="Integrin alpha N-terminal domain"/>
    <property type="match status" value="4"/>
</dbReference>
<evidence type="ECO:0000256" key="3">
    <source>
        <dbReference type="ARBA" id="ARBA00023180"/>
    </source>
</evidence>
<dbReference type="Pfam" id="PF25021">
    <property type="entry name" value="TEN_NHL"/>
    <property type="match status" value="1"/>
</dbReference>
<keyword evidence="4" id="KW-1133">Transmembrane helix</keyword>
<dbReference type="Proteomes" id="UP000540989">
    <property type="component" value="Unassembled WGS sequence"/>
</dbReference>
<name>A0A7W8E3K1_9BACT</name>
<evidence type="ECO:0000256" key="2">
    <source>
        <dbReference type="ARBA" id="ARBA00022737"/>
    </source>
</evidence>
<dbReference type="InterPro" id="IPR032109">
    <property type="entry name" value="Big_3_5"/>
</dbReference>
<dbReference type="Gene3D" id="2.120.10.30">
    <property type="entry name" value="TolB, C-terminal domain"/>
    <property type="match status" value="6"/>
</dbReference>
<feature type="domain" description="Teneurin NHL" evidence="8">
    <location>
        <begin position="1849"/>
        <end position="1904"/>
    </location>
</feature>
<evidence type="ECO:0000313" key="9">
    <source>
        <dbReference type="EMBL" id="MBB5058068.1"/>
    </source>
</evidence>
<dbReference type="InterPro" id="IPR059177">
    <property type="entry name" value="GH29D-like_dom"/>
</dbReference>
<accession>A0A7W8E3K1</accession>
<keyword evidence="4" id="KW-0812">Transmembrane</keyword>
<keyword evidence="3" id="KW-0325">Glycoprotein</keyword>
<feature type="domain" description="GH29D-like beta-sandwich" evidence="6">
    <location>
        <begin position="1704"/>
        <end position="1766"/>
    </location>
</feature>
<dbReference type="Pfam" id="PF16640">
    <property type="entry name" value="Big_3_5"/>
    <property type="match status" value="1"/>
</dbReference>
<dbReference type="PANTHER" id="PTHR46580">
    <property type="entry name" value="SENSOR KINASE-RELATED"/>
    <property type="match status" value="1"/>
</dbReference>
<dbReference type="InterPro" id="IPR028994">
    <property type="entry name" value="Integrin_alpha_N"/>
</dbReference>
<feature type="domain" description="Bacterial Ig-like" evidence="7">
    <location>
        <begin position="34"/>
        <end position="126"/>
    </location>
</feature>
<dbReference type="InterPro" id="IPR013783">
    <property type="entry name" value="Ig-like_fold"/>
</dbReference>
<dbReference type="Gene3D" id="2.60.40.10">
    <property type="entry name" value="Immunoglobulins"/>
    <property type="match status" value="3"/>
</dbReference>
<feature type="domain" description="GH29D-like beta-sandwich" evidence="6">
    <location>
        <begin position="2131"/>
        <end position="2196"/>
    </location>
</feature>
<keyword evidence="4" id="KW-0472">Membrane</keyword>
<evidence type="ECO:0000256" key="1">
    <source>
        <dbReference type="ARBA" id="ARBA00022729"/>
    </source>
</evidence>
<evidence type="ECO:0000256" key="4">
    <source>
        <dbReference type="SAM" id="Phobius"/>
    </source>
</evidence>
<dbReference type="InterPro" id="IPR013519">
    <property type="entry name" value="Int_alpha_beta-p"/>
</dbReference>
<dbReference type="Pfam" id="PF13517">
    <property type="entry name" value="FG-GAP_3"/>
    <property type="match status" value="7"/>
</dbReference>
<dbReference type="EMBL" id="JACHIP010000003">
    <property type="protein sequence ID" value="MBB5058068.1"/>
    <property type="molecule type" value="Genomic_DNA"/>
</dbReference>
<dbReference type="PANTHER" id="PTHR46580:SF2">
    <property type="entry name" value="MAM DOMAIN-CONTAINING PROTEIN"/>
    <property type="match status" value="1"/>
</dbReference>
<dbReference type="SUPFAM" id="SSF101898">
    <property type="entry name" value="NHL repeat"/>
    <property type="match status" value="2"/>
</dbReference>
<reference evidence="9 10" key="1">
    <citation type="submission" date="2020-08" db="EMBL/GenBank/DDBJ databases">
        <title>Genomic Encyclopedia of Type Strains, Phase IV (KMG-V): Genome sequencing to study the core and pangenomes of soil and plant-associated prokaryotes.</title>
        <authorList>
            <person name="Whitman W."/>
        </authorList>
    </citation>
    <scope>NUCLEOTIDE SEQUENCE [LARGE SCALE GENOMIC DNA]</scope>
    <source>
        <strain evidence="9 10">M8UP14</strain>
    </source>
</reference>
<dbReference type="InterPro" id="IPR013517">
    <property type="entry name" value="FG-GAP"/>
</dbReference>
<dbReference type="Gene3D" id="2.30.30.100">
    <property type="match status" value="1"/>
</dbReference>
<feature type="chain" id="PRO_5031099793" evidence="5">
    <location>
        <begin position="22"/>
        <end position="2452"/>
    </location>
</feature>
<keyword evidence="10" id="KW-1185">Reference proteome</keyword>
<dbReference type="SUPFAM" id="SSF63825">
    <property type="entry name" value="YWTD domain"/>
    <property type="match status" value="1"/>
</dbReference>
<dbReference type="Gene3D" id="2.130.10.130">
    <property type="entry name" value="Integrin alpha, N-terminal"/>
    <property type="match status" value="2"/>
</dbReference>
<evidence type="ECO:0000313" key="10">
    <source>
        <dbReference type="Proteomes" id="UP000540989"/>
    </source>
</evidence>
<feature type="domain" description="GH29D-like beta-sandwich" evidence="6">
    <location>
        <begin position="1180"/>
        <end position="1244"/>
    </location>
</feature>
<feature type="signal peptide" evidence="5">
    <location>
        <begin position="1"/>
        <end position="21"/>
    </location>
</feature>
<evidence type="ECO:0000259" key="7">
    <source>
        <dbReference type="Pfam" id="PF16640"/>
    </source>
</evidence>
<dbReference type="SUPFAM" id="SSF81296">
    <property type="entry name" value="E set domains"/>
    <property type="match status" value="1"/>
</dbReference>
<dbReference type="SUPFAM" id="SSF63829">
    <property type="entry name" value="Calcium-dependent phosphotriesterase"/>
    <property type="match status" value="1"/>
</dbReference>
<feature type="domain" description="GH29D-like beta-sandwich" evidence="6">
    <location>
        <begin position="1265"/>
        <end position="1331"/>
    </location>
</feature>
<dbReference type="InterPro" id="IPR014756">
    <property type="entry name" value="Ig_E-set"/>
</dbReference>
<sequence length="2452" mass="242265">MAASVLTGVFSLMTGHGQAIAQTATTLAVTSGGSSVTTVASGTAVSLTASVHLGSAAVKAGQVNFCDATAKFCTDVHIVGTGHLTSGGTATVTLRPSIGNHSYKAVFTGTNGYAGSSSSTSALKVTGATSQGASATTIAESGSFGNYSLTATVTGTGSTTPLAGNVSLLDTSKANAVLAAPSLGASVAGIAWPASVAITADRTSRAVSLADFNGDGIPDIASVIGGPEAPLLIYLGKADGTYTQVASYPAITGYSIGPIVLGDFNGDGKLDMAVPDGDYNATQIFVLLGNGDGTFVKAATSPQLSSAPTQLAVGDFNGDGVDDLAVVAYGSNTINVFLGNGDGTFTAAASSPSTTSQPNVVVAADFNGDGKVDLAYTDSYDDFITVLSGNGDGSFTGTSPFHCGSSGSPLVTADFNGDGKLDLAVAIAATNTTGQSLTVLTGNGDATFTAPQLGQAAGANSVLQLLVGDFNADGLADVTSIGTTPSSVTVYLGDGKGGFSSTSLQVPSNNTYVALPIAVADVNGDGRTDILAGNAGPDSMAVYATQPTETATASSTVILPTAGMHLVDASYAGDTDYGASVSATTVLLGVPPVTKTALTIIAGGSAVSSVANGTAVTLTATVTAGGSPVTSGQVKFCDASASECTDIHLLATSLLSSGGSASYKFVPGSGTHSYKAILVEAAFGISSTSGTATLTVGAGKSPVYSDLVTVSVGGTSVGTYTLTGTVVGFGGPAAPTGDVSFIDTSFSNAVLGTAALGSATAGTGWQVSAAGPATQSFLRHEVTGDFNSDGIPDLAVLSVDQYGENATISIYRGLGDGTFAIGTPVSLPYASGGYSTMLAGDFNADGNVDLAVLSFDFNTTSSEVTTFLGNGHGIFTTPQTSVVFNEGNVGGDFIQPAMVAEDFNGDGKLDLAVVGNDVVGGLSVILGNGDGTFTTTGVLNLADRTLGSIATGDFNGDGIPDLVAGDYFGSGQGTVLLGKGDGKFVAAPGSLPFPSFSQSIVVGDFNGDGVLDLASGFTGAVEIYLGKGDGTFTAAPGSPASVSGSGLVVGDFNQDGKLDLASADQYENRVQLLVGVGDGTFSVTTPALSDQTIAPTALVVTDFNGDGVPDLAALNGGPAITSILLTEKTETASAQFTGQGPVGAGVHAVEAKYAGDSNYPTGTSAPTQVYPGLVPLVITPAGGTYTSAQTLTISEAIPGATIMYYLSGAISTNGYVPYTGPIALNQGGTEYLTAYAEESGYNGTNGVSAIYALSLPVAPAPTLSPAPGSYSGTQMVTISDTVAGATLYYTTNGTVPTIASPVYSGPIAVSSSETLTVYAAAAGYTPSATTSGEYLISSTASSYVYRAAGTLFTGYSGDEGPAPLAQLNFSLSTTLDAAGNLYIADSQNNVIRKVTTDTKVITTIAGTGIAGFSGDGGAATSAQLSFPYGLATDISGNLYFADNGNNVVRRIDARSGVITTIAGNGAQQASGDGGPATSAGVPFPTAVALDGLGNIFIATPSSDTIRKIDAKTGTISTYAGGGAGISGDGGPATATTLSDPEGIALDGAGNLYIAEMYNNDIRKVTVATGVISTVAGQPVVNGQNHAGFSGDNGPASSALLNEPEGMTVDSSGNLYFADSYNLRVRKIASATGIITTVAGNGDQNCNPQSGDGGPALSSSFCYPRSVTVDTAGNLYVTDYSRVSFVTAPGAPPTAATSAPAFTLAAGSYAGPQTLTISDTAVGAEIYVTLDGTEPTALSAAYQGPVTITGSVTVKAIALAPGMLPSSSTSAGYTILSPPTAVLKTIAGNGKYGFSGQDGPAASATLGDLEALALDSAGNIYFSDIGNEVVWRISASTGTISVVAGSGTPGRNGDGGAATSAQLYYPQGLAINAAGDLFIADSFNNVVRKVSATTGIITTVAGSGTFSYPPLIGDGGPATMAQLSEPLSLALDGAGNLYITDFSANRVRMVAAATGIITTVAGTGDNIDKGDGGLATNASIQYPTALTIDKTGNLFFASAQGGSIRRVDAVTKKISTLGGNKNLGNSGDGGVALAAEVRAEALAVDAAGNIYFSNVPGSIRKIDPTTGIISRVAGSGYPGVVADGTSATLASLSQPYGIAFDSSGNLYIAEYNGFRVRELTFPGAAAAPVFSPGAGTYTGTQNVTLTDSTPGAAIYYTLDGSTPSPASTAYTGAISLTSSATIRAIAVAAGFSESPVASATFTINQPVIDPPVLGTLSPAFVSAGSSAFVLTVSGSAFTSSSVVLWGSTSLPTQFISATQLTASVPASDVAIAGTANVTVQTPGAGGGTSNALAFEIDSAGSGGAATFSPTTATVTAGATATYPVTLPASATNVTATCLNLPSGGICSYSASTKSLTISTASTTPKGTYQITVVFTETLPGAAAGSLLPLLLLLPVRRGKRRVSRGSLVVITIVLASAAFFTIGCSSGGGGGTTTPPPQTHQATSSAIVTLTVQ</sequence>
<dbReference type="RefSeq" id="WP_184217313.1">
    <property type="nucleotide sequence ID" value="NZ_JACHIP010000003.1"/>
</dbReference>
<dbReference type="InterPro" id="IPR011042">
    <property type="entry name" value="6-blade_b-propeller_TolB-like"/>
</dbReference>
<dbReference type="SMART" id="SM00191">
    <property type="entry name" value="Int_alpha"/>
    <property type="match status" value="7"/>
</dbReference>
<keyword evidence="1 5" id="KW-0732">Signal</keyword>
<gene>
    <name evidence="9" type="ORF">HDF16_002774</name>
</gene>
<evidence type="ECO:0000256" key="5">
    <source>
        <dbReference type="SAM" id="SignalP"/>
    </source>
</evidence>
<feature type="transmembrane region" description="Helical" evidence="4">
    <location>
        <begin position="2406"/>
        <end position="2427"/>
    </location>
</feature>
<protein>
    <submittedName>
        <fullName evidence="9">Sugar lactone lactonase YvrE</fullName>
    </submittedName>
</protein>
<evidence type="ECO:0000259" key="6">
    <source>
        <dbReference type="Pfam" id="PF13290"/>
    </source>
</evidence>